<keyword evidence="10" id="KW-0503">Monooxygenase</keyword>
<evidence type="ECO:0000256" key="6">
    <source>
        <dbReference type="ARBA" id="ARBA00022723"/>
    </source>
</evidence>
<comment type="caution">
    <text evidence="13">The sequence shown here is derived from an EMBL/GenBank/DDBJ whole genome shotgun (WGS) entry which is preliminary data.</text>
</comment>
<dbReference type="OrthoDB" id="1055148at2759"/>
<keyword evidence="8" id="KW-0560">Oxidoreductase</keyword>
<comment type="cofactor">
    <cofactor evidence="1">
        <name>heme</name>
        <dbReference type="ChEBI" id="CHEBI:30413"/>
    </cofactor>
</comment>
<dbReference type="PANTHER" id="PTHR47947:SF26">
    <property type="entry name" value="CYTOCHROME P450"/>
    <property type="match status" value="1"/>
</dbReference>
<dbReference type="Proteomes" id="UP000323000">
    <property type="component" value="Chromosome 6"/>
</dbReference>
<evidence type="ECO:0000256" key="10">
    <source>
        <dbReference type="ARBA" id="ARBA00023033"/>
    </source>
</evidence>
<evidence type="ECO:0000256" key="4">
    <source>
        <dbReference type="ARBA" id="ARBA00022617"/>
    </source>
</evidence>
<dbReference type="Gene3D" id="1.10.630.10">
    <property type="entry name" value="Cytochrome P450"/>
    <property type="match status" value="1"/>
</dbReference>
<protein>
    <recommendedName>
        <fullName evidence="15">Cytochrome P450</fullName>
    </recommendedName>
</protein>
<dbReference type="InterPro" id="IPR001128">
    <property type="entry name" value="Cyt_P450"/>
</dbReference>
<keyword evidence="14" id="KW-1185">Reference proteome</keyword>
<organism evidence="13 14">
    <name type="scientific">Acer yangbiense</name>
    <dbReference type="NCBI Taxonomy" id="1000413"/>
    <lineage>
        <taxon>Eukaryota</taxon>
        <taxon>Viridiplantae</taxon>
        <taxon>Streptophyta</taxon>
        <taxon>Embryophyta</taxon>
        <taxon>Tracheophyta</taxon>
        <taxon>Spermatophyta</taxon>
        <taxon>Magnoliopsida</taxon>
        <taxon>eudicotyledons</taxon>
        <taxon>Gunneridae</taxon>
        <taxon>Pentapetalae</taxon>
        <taxon>rosids</taxon>
        <taxon>malvids</taxon>
        <taxon>Sapindales</taxon>
        <taxon>Sapindaceae</taxon>
        <taxon>Hippocastanoideae</taxon>
        <taxon>Acereae</taxon>
        <taxon>Acer</taxon>
    </lineage>
</organism>
<dbReference type="EMBL" id="VAHF01000006">
    <property type="protein sequence ID" value="TXG59354.1"/>
    <property type="molecule type" value="Genomic_DNA"/>
</dbReference>
<keyword evidence="6" id="KW-0479">Metal-binding</keyword>
<sequence>MEFSLLYSSLFLLIFLVAFKLFLQIRSSNHKNHPPSPRALPILGHLHLLNKEPLHRTLHALSEKYGSVFSLRFGSRNVIVVSSPSAAEECLNKNDVVFANRPRLIMDKYIGYNNTTLASSSYGDHWRNLRRISAVEIFSSSRLNMFLGIRREEIKILLEKLYGVSSFNLE</sequence>
<evidence type="ECO:0000256" key="11">
    <source>
        <dbReference type="ARBA" id="ARBA00023136"/>
    </source>
</evidence>
<dbReference type="GO" id="GO:0005506">
    <property type="term" value="F:iron ion binding"/>
    <property type="evidence" value="ECO:0007669"/>
    <property type="project" value="InterPro"/>
</dbReference>
<evidence type="ECO:0000313" key="13">
    <source>
        <dbReference type="EMBL" id="TXG59354.1"/>
    </source>
</evidence>
<dbReference type="GO" id="GO:0016705">
    <property type="term" value="F:oxidoreductase activity, acting on paired donors, with incorporation or reduction of molecular oxygen"/>
    <property type="evidence" value="ECO:0007669"/>
    <property type="project" value="InterPro"/>
</dbReference>
<keyword evidence="11 12" id="KW-0472">Membrane</keyword>
<dbReference type="AlphaFoldDB" id="A0A5C7HR50"/>
<dbReference type="GO" id="GO:0020037">
    <property type="term" value="F:heme binding"/>
    <property type="evidence" value="ECO:0007669"/>
    <property type="project" value="InterPro"/>
</dbReference>
<dbReference type="InterPro" id="IPR036396">
    <property type="entry name" value="Cyt_P450_sf"/>
</dbReference>
<gene>
    <name evidence="13" type="ORF">EZV62_013927</name>
</gene>
<dbReference type="SUPFAM" id="SSF48264">
    <property type="entry name" value="Cytochrome P450"/>
    <property type="match status" value="1"/>
</dbReference>
<keyword evidence="4" id="KW-0349">Heme</keyword>
<evidence type="ECO:0000256" key="12">
    <source>
        <dbReference type="SAM" id="Phobius"/>
    </source>
</evidence>
<name>A0A5C7HR50_9ROSI</name>
<dbReference type="GO" id="GO:0016020">
    <property type="term" value="C:membrane"/>
    <property type="evidence" value="ECO:0007669"/>
    <property type="project" value="UniProtKB-SubCell"/>
</dbReference>
<comment type="similarity">
    <text evidence="3">Belongs to the cytochrome P450 family.</text>
</comment>
<evidence type="ECO:0000256" key="7">
    <source>
        <dbReference type="ARBA" id="ARBA00022989"/>
    </source>
</evidence>
<accession>A0A5C7HR50</accession>
<keyword evidence="5 12" id="KW-0812">Transmembrane</keyword>
<dbReference type="InterPro" id="IPR050651">
    <property type="entry name" value="Plant_Cytochrome_P450_Monoox"/>
</dbReference>
<evidence type="ECO:0000256" key="9">
    <source>
        <dbReference type="ARBA" id="ARBA00023004"/>
    </source>
</evidence>
<evidence type="ECO:0000256" key="5">
    <source>
        <dbReference type="ARBA" id="ARBA00022692"/>
    </source>
</evidence>
<comment type="subcellular location">
    <subcellularLocation>
        <location evidence="2">Membrane</location>
    </subcellularLocation>
</comment>
<dbReference type="PRINTS" id="PR00463">
    <property type="entry name" value="EP450I"/>
</dbReference>
<dbReference type="GO" id="GO:0004497">
    <property type="term" value="F:monooxygenase activity"/>
    <property type="evidence" value="ECO:0007669"/>
    <property type="project" value="UniProtKB-KW"/>
</dbReference>
<feature type="transmembrane region" description="Helical" evidence="12">
    <location>
        <begin position="6"/>
        <end position="23"/>
    </location>
</feature>
<evidence type="ECO:0000313" key="14">
    <source>
        <dbReference type="Proteomes" id="UP000323000"/>
    </source>
</evidence>
<evidence type="ECO:0000256" key="8">
    <source>
        <dbReference type="ARBA" id="ARBA00023002"/>
    </source>
</evidence>
<reference evidence="14" key="1">
    <citation type="journal article" date="2019" name="Gigascience">
        <title>De novo genome assembly of the endangered Acer yangbiense, a plant species with extremely small populations endemic to Yunnan Province, China.</title>
        <authorList>
            <person name="Yang J."/>
            <person name="Wariss H.M."/>
            <person name="Tao L."/>
            <person name="Zhang R."/>
            <person name="Yun Q."/>
            <person name="Hollingsworth P."/>
            <person name="Dao Z."/>
            <person name="Luo G."/>
            <person name="Guo H."/>
            <person name="Ma Y."/>
            <person name="Sun W."/>
        </authorList>
    </citation>
    <scope>NUCLEOTIDE SEQUENCE [LARGE SCALE GENOMIC DNA]</scope>
    <source>
        <strain evidence="14">cv. Malutang</strain>
    </source>
</reference>
<dbReference type="InterPro" id="IPR002401">
    <property type="entry name" value="Cyt_P450_E_grp-I"/>
</dbReference>
<evidence type="ECO:0000256" key="1">
    <source>
        <dbReference type="ARBA" id="ARBA00001971"/>
    </source>
</evidence>
<keyword evidence="7 12" id="KW-1133">Transmembrane helix</keyword>
<evidence type="ECO:0000256" key="2">
    <source>
        <dbReference type="ARBA" id="ARBA00004370"/>
    </source>
</evidence>
<dbReference type="PANTHER" id="PTHR47947">
    <property type="entry name" value="CYTOCHROME P450 82C3-RELATED"/>
    <property type="match status" value="1"/>
</dbReference>
<keyword evidence="9" id="KW-0408">Iron</keyword>
<dbReference type="Pfam" id="PF00067">
    <property type="entry name" value="p450"/>
    <property type="match status" value="1"/>
</dbReference>
<evidence type="ECO:0008006" key="15">
    <source>
        <dbReference type="Google" id="ProtNLM"/>
    </source>
</evidence>
<proteinExistence type="inferred from homology"/>
<evidence type="ECO:0000256" key="3">
    <source>
        <dbReference type="ARBA" id="ARBA00010617"/>
    </source>
</evidence>